<feature type="chain" id="PRO_5040747347" evidence="11">
    <location>
        <begin position="26"/>
        <end position="371"/>
    </location>
</feature>
<dbReference type="InterPro" id="IPR023614">
    <property type="entry name" value="Porin_dom_sf"/>
</dbReference>
<evidence type="ECO:0000256" key="11">
    <source>
        <dbReference type="SAM" id="SignalP"/>
    </source>
</evidence>
<keyword evidence="3" id="KW-0813">Transport</keyword>
<keyword evidence="4" id="KW-1134">Transmembrane beta strand</keyword>
<keyword evidence="7" id="KW-0406">Ion transport</keyword>
<dbReference type="GO" id="GO:0046930">
    <property type="term" value="C:pore complex"/>
    <property type="evidence" value="ECO:0007669"/>
    <property type="project" value="UniProtKB-KW"/>
</dbReference>
<dbReference type="RefSeq" id="WP_238467379.1">
    <property type="nucleotide sequence ID" value="NZ_JAKLJA010000036.1"/>
</dbReference>
<dbReference type="GO" id="GO:0015288">
    <property type="term" value="F:porin activity"/>
    <property type="evidence" value="ECO:0007669"/>
    <property type="project" value="UniProtKB-KW"/>
</dbReference>
<dbReference type="InterPro" id="IPR002299">
    <property type="entry name" value="Porin_Neis"/>
</dbReference>
<dbReference type="GO" id="GO:0009279">
    <property type="term" value="C:cell outer membrane"/>
    <property type="evidence" value="ECO:0007669"/>
    <property type="project" value="UniProtKB-SubCell"/>
</dbReference>
<proteinExistence type="predicted"/>
<comment type="subunit">
    <text evidence="2">Homotrimer.</text>
</comment>
<dbReference type="Gene3D" id="2.40.160.10">
    <property type="entry name" value="Porin"/>
    <property type="match status" value="1"/>
</dbReference>
<keyword evidence="6 11" id="KW-0732">Signal</keyword>
<evidence type="ECO:0000256" key="5">
    <source>
        <dbReference type="ARBA" id="ARBA00022692"/>
    </source>
</evidence>
<keyword evidence="9" id="KW-0472">Membrane</keyword>
<feature type="domain" description="Porin" evidence="12">
    <location>
        <begin position="15"/>
        <end position="339"/>
    </location>
</feature>
<evidence type="ECO:0000313" key="13">
    <source>
        <dbReference type="EMBL" id="MCG5077483.1"/>
    </source>
</evidence>
<comment type="caution">
    <text evidence="13">The sequence shown here is derived from an EMBL/GenBank/DDBJ whole genome shotgun (WGS) entry which is preliminary data.</text>
</comment>
<comment type="subcellular location">
    <subcellularLocation>
        <location evidence="1">Cell outer membrane</location>
        <topology evidence="1">Multi-pass membrane protein</topology>
    </subcellularLocation>
</comment>
<dbReference type="PANTHER" id="PTHR34501:SF9">
    <property type="entry name" value="MAJOR OUTER MEMBRANE PROTEIN P.IA"/>
    <property type="match status" value="1"/>
</dbReference>
<dbReference type="GO" id="GO:0006811">
    <property type="term" value="P:monoatomic ion transport"/>
    <property type="evidence" value="ECO:0007669"/>
    <property type="project" value="UniProtKB-KW"/>
</dbReference>
<organism evidence="13 14">
    <name type="scientific">Paraburkholderia tagetis</name>
    <dbReference type="NCBI Taxonomy" id="2913261"/>
    <lineage>
        <taxon>Bacteria</taxon>
        <taxon>Pseudomonadati</taxon>
        <taxon>Pseudomonadota</taxon>
        <taxon>Betaproteobacteria</taxon>
        <taxon>Burkholderiales</taxon>
        <taxon>Burkholderiaceae</taxon>
        <taxon>Paraburkholderia</taxon>
    </lineage>
</organism>
<keyword evidence="10" id="KW-0998">Cell outer membrane</keyword>
<dbReference type="AlphaFoldDB" id="A0A9X1ULB5"/>
<keyword evidence="5" id="KW-0812">Transmembrane</keyword>
<reference evidence="13" key="1">
    <citation type="submission" date="2022-01" db="EMBL/GenBank/DDBJ databases">
        <title>Genome sequence and assembly of Parabukholderia sp. RG36.</title>
        <authorList>
            <person name="Chhetri G."/>
        </authorList>
    </citation>
    <scope>NUCLEOTIDE SEQUENCE</scope>
    <source>
        <strain evidence="13">RG36</strain>
    </source>
</reference>
<evidence type="ECO:0000256" key="4">
    <source>
        <dbReference type="ARBA" id="ARBA00022452"/>
    </source>
</evidence>
<evidence type="ECO:0000256" key="10">
    <source>
        <dbReference type="ARBA" id="ARBA00023237"/>
    </source>
</evidence>
<protein>
    <submittedName>
        <fullName evidence="13">Porin</fullName>
    </submittedName>
</protein>
<evidence type="ECO:0000256" key="2">
    <source>
        <dbReference type="ARBA" id="ARBA00011233"/>
    </source>
</evidence>
<dbReference type="PRINTS" id="PR00184">
    <property type="entry name" value="NEISSPPORIN"/>
</dbReference>
<dbReference type="InterPro" id="IPR050298">
    <property type="entry name" value="Gram-neg_bact_OMP"/>
</dbReference>
<feature type="signal peptide" evidence="11">
    <location>
        <begin position="1"/>
        <end position="25"/>
    </location>
</feature>
<dbReference type="Proteomes" id="UP001139308">
    <property type="component" value="Unassembled WGS sequence"/>
</dbReference>
<evidence type="ECO:0000259" key="12">
    <source>
        <dbReference type="Pfam" id="PF13609"/>
    </source>
</evidence>
<dbReference type="InterPro" id="IPR033900">
    <property type="entry name" value="Gram_neg_porin_domain"/>
</dbReference>
<dbReference type="PANTHER" id="PTHR34501">
    <property type="entry name" value="PROTEIN YDDL-RELATED"/>
    <property type="match status" value="1"/>
</dbReference>
<keyword evidence="14" id="KW-1185">Reference proteome</keyword>
<dbReference type="Pfam" id="PF13609">
    <property type="entry name" value="Porin_4"/>
    <property type="match status" value="1"/>
</dbReference>
<evidence type="ECO:0000256" key="6">
    <source>
        <dbReference type="ARBA" id="ARBA00022729"/>
    </source>
</evidence>
<keyword evidence="8" id="KW-0626">Porin</keyword>
<evidence type="ECO:0000313" key="14">
    <source>
        <dbReference type="Proteomes" id="UP001139308"/>
    </source>
</evidence>
<evidence type="ECO:0000256" key="3">
    <source>
        <dbReference type="ARBA" id="ARBA00022448"/>
    </source>
</evidence>
<evidence type="ECO:0000256" key="9">
    <source>
        <dbReference type="ARBA" id="ARBA00023136"/>
    </source>
</evidence>
<name>A0A9X1ULB5_9BURK</name>
<evidence type="ECO:0000256" key="8">
    <source>
        <dbReference type="ARBA" id="ARBA00023114"/>
    </source>
</evidence>
<evidence type="ECO:0000256" key="1">
    <source>
        <dbReference type="ARBA" id="ARBA00004571"/>
    </source>
</evidence>
<dbReference type="EMBL" id="JAKLJA010000036">
    <property type="protein sequence ID" value="MCG5077483.1"/>
    <property type="molecule type" value="Genomic_DNA"/>
</dbReference>
<gene>
    <name evidence="13" type="ORF">L5014_29765</name>
</gene>
<accession>A0A9X1ULB5</accession>
<dbReference type="CDD" id="cd00342">
    <property type="entry name" value="gram_neg_porins"/>
    <property type="match status" value="1"/>
</dbReference>
<evidence type="ECO:0000256" key="7">
    <source>
        <dbReference type="ARBA" id="ARBA00023065"/>
    </source>
</evidence>
<dbReference type="SUPFAM" id="SSF56935">
    <property type="entry name" value="Porins"/>
    <property type="match status" value="1"/>
</dbReference>
<sequence length="371" mass="39540">MTSRLRKTMFASLGSLAALPSFAHAADSVTLYGIIDSGLTYASNEAGHSAWFTQSGVNQNNRWGMRGQESLGGGWQTVFVLENGFDSFNGSLGQGGRLFGRQAWVGLDSPYGTLTFGRQYDPVVDYVTPLSGVAAFGSYGAHFGDLDNLLDTYRVDRSVKFRSVKYAGFSFEGLFSFGGTPGDFAQNRVWSVGAGYALGGLTLGAGYIHIDDPLTAVYDGRGTIDSAIVGSVPLQSAQKLETVAAGASYALGSATIGAVYTRVKFTQSAAVSGNSVWQNAEINARYMLTPGLQLSALYTYTRGKIDSTSAVPKYHQADLGVDYWLSKRTDIYLFGVYQKAAGDAERAQIVSLSASSGATQVAVHAGLRHRF</sequence>